<keyword evidence="2" id="KW-1185">Reference proteome</keyword>
<dbReference type="Gene3D" id="2.60.40.1890">
    <property type="entry name" value="PCu(A)C copper chaperone"/>
    <property type="match status" value="1"/>
</dbReference>
<sequence>MPPGRRHRPERDTTVHACFDTLRTGALAVLNRRFLLAALGALSLSTAALAHSYKAGEIDIGHPWSRAAPAGVTGAGYLSLTNKGGTPDRLVGARAEIARTVEIHSSAMEGGVMRMRPVEAVEIPPGAEVKLAPGGLHIMLIGLKEPLVKGARVPLTLVFEKAGEVPVELAVEAAGARGGEHQHGS</sequence>
<dbReference type="PANTHER" id="PTHR36302:SF1">
    <property type="entry name" value="COPPER CHAPERONE PCU(A)C"/>
    <property type="match status" value="1"/>
</dbReference>
<gene>
    <name evidence="1" type="ORF">IBL25_14905</name>
</gene>
<proteinExistence type="predicted"/>
<dbReference type="SUPFAM" id="SSF110087">
    <property type="entry name" value="DR1885-like metal-binding protein"/>
    <property type="match status" value="1"/>
</dbReference>
<organism evidence="1 2">
    <name type="scientific">Pseudoroseomonas ludipueritiae</name>
    <dbReference type="NCBI Taxonomy" id="198093"/>
    <lineage>
        <taxon>Bacteria</taxon>
        <taxon>Pseudomonadati</taxon>
        <taxon>Pseudomonadota</taxon>
        <taxon>Alphaproteobacteria</taxon>
        <taxon>Acetobacterales</taxon>
        <taxon>Acetobacteraceae</taxon>
        <taxon>Pseudoroseomonas</taxon>
    </lineage>
</organism>
<dbReference type="InterPro" id="IPR036182">
    <property type="entry name" value="PCuAC_sf"/>
</dbReference>
<accession>A0ABR7R948</accession>
<evidence type="ECO:0000313" key="1">
    <source>
        <dbReference type="EMBL" id="MBC9178233.1"/>
    </source>
</evidence>
<dbReference type="PANTHER" id="PTHR36302">
    <property type="entry name" value="BLR7088 PROTEIN"/>
    <property type="match status" value="1"/>
</dbReference>
<protein>
    <submittedName>
        <fullName evidence="1">Copper chaperone PCu(A)C</fullName>
    </submittedName>
</protein>
<dbReference type="Proteomes" id="UP000603940">
    <property type="component" value="Unassembled WGS sequence"/>
</dbReference>
<dbReference type="Pfam" id="PF04314">
    <property type="entry name" value="PCuAC"/>
    <property type="match status" value="1"/>
</dbReference>
<comment type="caution">
    <text evidence="1">The sequence shown here is derived from an EMBL/GenBank/DDBJ whole genome shotgun (WGS) entry which is preliminary data.</text>
</comment>
<evidence type="ECO:0000313" key="2">
    <source>
        <dbReference type="Proteomes" id="UP000603940"/>
    </source>
</evidence>
<dbReference type="InterPro" id="IPR007410">
    <property type="entry name" value="LpqE-like"/>
</dbReference>
<name>A0ABR7R948_9PROT</name>
<dbReference type="InterPro" id="IPR058248">
    <property type="entry name" value="Lxx211020-like"/>
</dbReference>
<dbReference type="EMBL" id="JACTUZ010000067">
    <property type="protein sequence ID" value="MBC9178233.1"/>
    <property type="molecule type" value="Genomic_DNA"/>
</dbReference>
<reference evidence="1 2" key="1">
    <citation type="journal article" date="2009" name="Int. J. Syst. Evol. Microbiol.">
        <title>Transfer of Teichococcus ludipueritiae and Muricoccus roseus to the genus Roseomonas, as Roseomonas ludipueritiae comb. nov. and Roseomonas rosea comb. nov., respectively, and emended description of the genus Roseomonas.</title>
        <authorList>
            <person name="Sanchez-Porro C."/>
            <person name="Gallego V."/>
            <person name="Busse H.J."/>
            <person name="Kampfer P."/>
            <person name="Ventosa A."/>
        </authorList>
    </citation>
    <scope>NUCLEOTIDE SEQUENCE [LARGE SCALE GENOMIC DNA]</scope>
    <source>
        <strain evidence="1 2">DSM 14915</strain>
    </source>
</reference>